<feature type="chain" id="PRO_5037362986" description="Immunoglobulin superfamily DCC subclass member 4" evidence="14">
    <location>
        <begin position="24"/>
        <end position="1262"/>
    </location>
</feature>
<keyword evidence="7 13" id="KW-1133">Transmembrane helix</keyword>
<evidence type="ECO:0000256" key="6">
    <source>
        <dbReference type="ARBA" id="ARBA00022737"/>
    </source>
</evidence>
<dbReference type="Xenbase" id="XB-GENE-6488355">
    <property type="gene designation" value="igdcc4.S"/>
</dbReference>
<dbReference type="SUPFAM" id="SSF49265">
    <property type="entry name" value="Fibronectin type III"/>
    <property type="match status" value="3"/>
</dbReference>
<keyword evidence="8 13" id="KW-0472">Membrane</keyword>
<evidence type="ECO:0000256" key="14">
    <source>
        <dbReference type="SAM" id="SignalP"/>
    </source>
</evidence>
<dbReference type="CTD" id="108712808"/>
<dbReference type="Pfam" id="PF00041">
    <property type="entry name" value="fn3"/>
    <property type="match status" value="5"/>
</dbReference>
<keyword evidence="5 14" id="KW-0732">Signal</keyword>
<keyword evidence="3" id="KW-1003">Cell membrane</keyword>
<dbReference type="PANTHER" id="PTHR44170:SF5">
    <property type="entry name" value="IMMUNOGLOBULIN SUPERFAMILY DCC SUBCLASS MEMBER 4"/>
    <property type="match status" value="1"/>
</dbReference>
<dbReference type="Proteomes" id="UP000694892">
    <property type="component" value="Chromosome 3S"/>
</dbReference>
<evidence type="ECO:0000313" key="19">
    <source>
        <dbReference type="Xenbase" id="XB-GENE-6488355"/>
    </source>
</evidence>
<feature type="region of interest" description="Disordered" evidence="12">
    <location>
        <begin position="1124"/>
        <end position="1186"/>
    </location>
</feature>
<dbReference type="InterPro" id="IPR013783">
    <property type="entry name" value="Ig-like_fold"/>
</dbReference>
<evidence type="ECO:0000259" key="15">
    <source>
        <dbReference type="PROSITE" id="PS50835"/>
    </source>
</evidence>
<dbReference type="GeneID" id="108712808"/>
<dbReference type="PANTHER" id="PTHR44170">
    <property type="entry name" value="PROTEIN SIDEKICK"/>
    <property type="match status" value="1"/>
</dbReference>
<dbReference type="InterPro" id="IPR036116">
    <property type="entry name" value="FN3_sf"/>
</dbReference>
<dbReference type="Pfam" id="PF07679">
    <property type="entry name" value="I-set"/>
    <property type="match status" value="3"/>
</dbReference>
<dbReference type="FunFam" id="2.60.40.10:FF:000299">
    <property type="entry name" value="protogenin isoform X2"/>
    <property type="match status" value="1"/>
</dbReference>
<protein>
    <recommendedName>
        <fullName evidence="20">Immunoglobulin superfamily DCC subclass member 4</fullName>
    </recommendedName>
</protein>
<dbReference type="GO" id="GO:0098609">
    <property type="term" value="P:cell-cell adhesion"/>
    <property type="evidence" value="ECO:0007669"/>
    <property type="project" value="TreeGrafter"/>
</dbReference>
<evidence type="ECO:0000256" key="5">
    <source>
        <dbReference type="ARBA" id="ARBA00022729"/>
    </source>
</evidence>
<feature type="domain" description="Fibronectin type-III" evidence="16">
    <location>
        <begin position="410"/>
        <end position="504"/>
    </location>
</feature>
<keyword evidence="11" id="KW-0393">Immunoglobulin domain</keyword>
<keyword evidence="10" id="KW-0325">Glycoprotein</keyword>
<proteinExistence type="inferred from homology"/>
<evidence type="ECO:0000256" key="12">
    <source>
        <dbReference type="SAM" id="MobiDB-lite"/>
    </source>
</evidence>
<dbReference type="InterPro" id="IPR003598">
    <property type="entry name" value="Ig_sub2"/>
</dbReference>
<feature type="signal peptide" evidence="14">
    <location>
        <begin position="1"/>
        <end position="23"/>
    </location>
</feature>
<dbReference type="InterPro" id="IPR003961">
    <property type="entry name" value="FN3_dom"/>
</dbReference>
<dbReference type="EMBL" id="CM004471">
    <property type="protein sequence ID" value="OCT86749.1"/>
    <property type="molecule type" value="Genomic_DNA"/>
</dbReference>
<dbReference type="CDD" id="cd00063">
    <property type="entry name" value="FN3"/>
    <property type="match status" value="5"/>
</dbReference>
<dbReference type="FunFam" id="2.60.40.10:FF:000273">
    <property type="entry name" value="contactin-3 isoform X1"/>
    <property type="match status" value="1"/>
</dbReference>
<evidence type="ECO:0000256" key="11">
    <source>
        <dbReference type="ARBA" id="ARBA00023319"/>
    </source>
</evidence>
<evidence type="ECO:0000256" key="1">
    <source>
        <dbReference type="ARBA" id="ARBA00004251"/>
    </source>
</evidence>
<evidence type="ECO:0000313" key="17">
    <source>
        <dbReference type="EMBL" id="OCT86749.1"/>
    </source>
</evidence>
<keyword evidence="4 13" id="KW-0812">Transmembrane</keyword>
<comment type="similarity">
    <text evidence="2">Belongs to the immunoglobulin superfamily. DCC family.</text>
</comment>
<evidence type="ECO:0000313" key="18">
    <source>
        <dbReference type="Proteomes" id="UP000694892"/>
    </source>
</evidence>
<dbReference type="InterPro" id="IPR036179">
    <property type="entry name" value="Ig-like_dom_sf"/>
</dbReference>
<feature type="domain" description="Ig-like" evidence="15">
    <location>
        <begin position="35"/>
        <end position="121"/>
    </location>
</feature>
<dbReference type="SUPFAM" id="SSF48726">
    <property type="entry name" value="Immunoglobulin"/>
    <property type="match status" value="4"/>
</dbReference>
<organism evidence="17 18">
    <name type="scientific">Xenopus laevis</name>
    <name type="common">African clawed frog</name>
    <dbReference type="NCBI Taxonomy" id="8355"/>
    <lineage>
        <taxon>Eukaryota</taxon>
        <taxon>Metazoa</taxon>
        <taxon>Chordata</taxon>
        <taxon>Craniata</taxon>
        <taxon>Vertebrata</taxon>
        <taxon>Euteleostomi</taxon>
        <taxon>Amphibia</taxon>
        <taxon>Batrachia</taxon>
        <taxon>Anura</taxon>
        <taxon>Pipoidea</taxon>
        <taxon>Pipidae</taxon>
        <taxon>Xenopodinae</taxon>
        <taxon>Xenopus</taxon>
        <taxon>Xenopus</taxon>
    </lineage>
</organism>
<feature type="region of interest" description="Disordered" evidence="12">
    <location>
        <begin position="960"/>
        <end position="996"/>
    </location>
</feature>
<dbReference type="Gene3D" id="2.60.40.10">
    <property type="entry name" value="Immunoglobulins"/>
    <property type="match status" value="9"/>
</dbReference>
<feature type="region of interest" description="Disordered" evidence="12">
    <location>
        <begin position="1243"/>
        <end position="1262"/>
    </location>
</feature>
<feature type="compositionally biased region" description="Acidic residues" evidence="12">
    <location>
        <begin position="1133"/>
        <end position="1143"/>
    </location>
</feature>
<evidence type="ECO:0000256" key="13">
    <source>
        <dbReference type="SAM" id="Phobius"/>
    </source>
</evidence>
<evidence type="ECO:0000256" key="10">
    <source>
        <dbReference type="ARBA" id="ARBA00023180"/>
    </source>
</evidence>
<feature type="domain" description="Fibronectin type-III" evidence="16">
    <location>
        <begin position="608"/>
        <end position="716"/>
    </location>
</feature>
<evidence type="ECO:0000256" key="8">
    <source>
        <dbReference type="ARBA" id="ARBA00023136"/>
    </source>
</evidence>
<dbReference type="FunFam" id="2.60.40.10:FF:000551">
    <property type="entry name" value="Protogenin A"/>
    <property type="match status" value="1"/>
</dbReference>
<evidence type="ECO:0000256" key="3">
    <source>
        <dbReference type="ARBA" id="ARBA00022475"/>
    </source>
</evidence>
<dbReference type="PROSITE" id="PS50835">
    <property type="entry name" value="IG_LIKE"/>
    <property type="match status" value="4"/>
</dbReference>
<dbReference type="AGR" id="Xenbase:XB-GENE-6488355"/>
<dbReference type="AlphaFoldDB" id="A0A974HQM8"/>
<sequence>MALGRLSLLWGLHWAGCVLVVAARETIWLDLSCSPGQTHTVLLPDQEAILHCEVGSREVPYNVTWKKDGVQLKADEALRVLRNGSLVISQMESDNIEGKYSCAAQDSFGIVTGRSHTVRLASLPSFHQQPESQTLMPNSMARFECGISGFPPPEITWQKDQTPVPAESRFLTIPSGVLQISGVQKKDEGFYRCVATNILNASYSSEAHLSVVQDADVYALPEELTITRAPQNLTVKEGQSALMECMAKGNIVPLVSWIRQDGKPISPDIKVLGETNLLVPQAQPRHAGVYVCRANKPHTRHFVTAAAHLHVLIHPIITQPPETITRARAGTARFVCRAEGEPVPTIHWLKNGQPFLSNGRVRIQPRGSLVITQIALEDVGYYQCLAENNVGSACATAKLYVTVQDGLPGPPQAVKAVTVSSRSVTVGWEQPESNWERVIGFSLHYTRTGGSDNMEYQFAVNNDTTELYIRDLKPGTKYTFYVVAYSQQGASSASQPIVIKTLDEVPSAAPTLNLHSDSPSRLHVSWQPLPPELINGQVTKYRIDYGTQKDDDISSIDVPGNETQAVLVPVQPNSLYKVRISASTAAGDGIPSHWIQHRTPDTDNQTHVPSQMQLKVTPRTDSLALSWELPHGEFPVTSFRLYYRLICPALAFGGSCQQQVERWDGTPIKLKKKRRQYEITQLMPGQVYQVKLVAFNKNQEGQTVTWKGRTRQIPSIAPVPPAQRIPPLPPSHVEVKPNSSTSVWVRWRKPTFTTSKIVNYTVRCGPLGAMNASLVTYHGSASEEILVAGLKPYTKYEFQVRSNGVGVEGPYSDIMEKMTLPDRPSSPPADLVLQPLSQFSVQLHWRPPVESNGIVAQYLIMYTSNNSQPDEMWTLLTRDGNMFSTEVQGLQSGTKYYFKMGAKTVSGWGPYTKVLEVQTLPPTPPADVLDMNSVTGIIVGVCLCLLCLLLCMCASFQQGKQRDSSDTGSRSSRAPASYQRARQESCSQGHGQDSHELETLMPSQQEDTPSLPVPEATNLIVGQNPVTTAQPEEKNPLKMKPSWNGSVTQNWANHITSYTESITGDLTSAANGSANPLSSGGLRMTLNDFSYEPLKVDLGRSHRNSSQNQVEADVIVHSDFSASERSGHCAGLDSEEEEEDLSLDQDRSINGTQTTVLSSQVQPLTEEHRQDRSEEELNPTTDTKADATDLKNQLLLNGFHKSVDSQDLQPTESSVLRAECGDSLADDVSVVLKAPQDLALSNTHASLHPSSPDRQCIDSFNG</sequence>
<dbReference type="PROSITE" id="PS50853">
    <property type="entry name" value="FN3"/>
    <property type="match status" value="5"/>
</dbReference>
<dbReference type="OMA" id="LHWCPPS"/>
<dbReference type="SMART" id="SM00060">
    <property type="entry name" value="FN3"/>
    <property type="match status" value="5"/>
</dbReference>
<feature type="domain" description="Fibronectin type-III" evidence="16">
    <location>
        <begin position="729"/>
        <end position="822"/>
    </location>
</feature>
<feature type="domain" description="Fibronectin type-III" evidence="16">
    <location>
        <begin position="506"/>
        <end position="602"/>
    </location>
</feature>
<dbReference type="KEGG" id="xla:108712808"/>
<feature type="transmembrane region" description="Helical" evidence="13">
    <location>
        <begin position="934"/>
        <end position="956"/>
    </location>
</feature>
<feature type="domain" description="Ig-like" evidence="15">
    <location>
        <begin position="124"/>
        <end position="210"/>
    </location>
</feature>
<evidence type="ECO:0000256" key="4">
    <source>
        <dbReference type="ARBA" id="ARBA00022692"/>
    </source>
</evidence>
<accession>A0A974HQM8</accession>
<dbReference type="SMART" id="SM00409">
    <property type="entry name" value="IG"/>
    <property type="match status" value="4"/>
</dbReference>
<dbReference type="InterPro" id="IPR003599">
    <property type="entry name" value="Ig_sub"/>
</dbReference>
<gene>
    <name evidence="19" type="primary">igdcc4.S</name>
    <name evidence="17" type="ORF">XELAEV_18020438mg</name>
</gene>
<dbReference type="OrthoDB" id="6266590at2759"/>
<dbReference type="InterPro" id="IPR007110">
    <property type="entry name" value="Ig-like_dom"/>
</dbReference>
<dbReference type="FunFam" id="2.60.40.10:FF:000759">
    <property type="entry name" value="Immunoglobulin superfamily DCC subclass member 4"/>
    <property type="match status" value="1"/>
</dbReference>
<dbReference type="SMART" id="SM00408">
    <property type="entry name" value="IGc2"/>
    <property type="match status" value="4"/>
</dbReference>
<dbReference type="GO" id="GO:0005886">
    <property type="term" value="C:plasma membrane"/>
    <property type="evidence" value="ECO:0007669"/>
    <property type="project" value="UniProtKB-SubCell"/>
</dbReference>
<feature type="domain" description="Ig-like" evidence="15">
    <location>
        <begin position="315"/>
        <end position="402"/>
    </location>
</feature>
<dbReference type="RefSeq" id="XP_018110741.1">
    <property type="nucleotide sequence ID" value="XM_018255252.2"/>
</dbReference>
<keyword evidence="6" id="KW-0677">Repeat</keyword>
<reference evidence="18" key="1">
    <citation type="journal article" date="2016" name="Nature">
        <title>Genome evolution in the allotetraploid frog Xenopus laevis.</title>
        <authorList>
            <person name="Session A.M."/>
            <person name="Uno Y."/>
            <person name="Kwon T."/>
            <person name="Chapman J.A."/>
            <person name="Toyoda A."/>
            <person name="Takahashi S."/>
            <person name="Fukui A."/>
            <person name="Hikosaka A."/>
            <person name="Suzuki A."/>
            <person name="Kondo M."/>
            <person name="van Heeringen S.J."/>
            <person name="Quigley I."/>
            <person name="Heinz S."/>
            <person name="Ogino H."/>
            <person name="Ochi H."/>
            <person name="Hellsten U."/>
            <person name="Lyons J.B."/>
            <person name="Simakov O."/>
            <person name="Putnam N."/>
            <person name="Stites J."/>
            <person name="Kuroki Y."/>
            <person name="Tanaka T."/>
            <person name="Michiue T."/>
            <person name="Watanabe M."/>
            <person name="Bogdanovic O."/>
            <person name="Lister R."/>
            <person name="Georgiou G."/>
            <person name="Paranjpe S.S."/>
            <person name="van Kruijsbergen I."/>
            <person name="Shu S."/>
            <person name="Carlson J."/>
            <person name="Kinoshita T."/>
            <person name="Ohta Y."/>
            <person name="Mawaribuchi S."/>
            <person name="Jenkins J."/>
            <person name="Grimwood J."/>
            <person name="Schmutz J."/>
            <person name="Mitros T."/>
            <person name="Mozaffari S.V."/>
            <person name="Suzuki Y."/>
            <person name="Haramoto Y."/>
            <person name="Yamamoto T.S."/>
            <person name="Takagi C."/>
            <person name="Heald R."/>
            <person name="Miller K."/>
            <person name="Haudenschild C."/>
            <person name="Kitzman J."/>
            <person name="Nakayama T."/>
            <person name="Izutsu Y."/>
            <person name="Robert J."/>
            <person name="Fortriede J."/>
            <person name="Burns K."/>
            <person name="Lotay V."/>
            <person name="Karimi K."/>
            <person name="Yasuoka Y."/>
            <person name="Dichmann D.S."/>
            <person name="Flajnik M.F."/>
            <person name="Houston D.W."/>
            <person name="Shendure J."/>
            <person name="DuPasquier L."/>
            <person name="Vize P.D."/>
            <person name="Zorn A.M."/>
            <person name="Ito M."/>
            <person name="Marcotte E.M."/>
            <person name="Wallingford J.B."/>
            <person name="Ito Y."/>
            <person name="Asashima M."/>
            <person name="Ueno N."/>
            <person name="Matsuda Y."/>
            <person name="Veenstra G.J."/>
            <person name="Fujiyama A."/>
            <person name="Harland R.M."/>
            <person name="Taira M."/>
            <person name="Rokhsar D.S."/>
        </authorList>
    </citation>
    <scope>NUCLEOTIDE SEQUENCE [LARGE SCALE GENOMIC DNA]</scope>
    <source>
        <strain evidence="18">J</strain>
    </source>
</reference>
<evidence type="ECO:0000259" key="16">
    <source>
        <dbReference type="PROSITE" id="PS50853"/>
    </source>
</evidence>
<keyword evidence="9" id="KW-1015">Disulfide bond</keyword>
<evidence type="ECO:0000256" key="9">
    <source>
        <dbReference type="ARBA" id="ARBA00023157"/>
    </source>
</evidence>
<feature type="domain" description="Fibronectin type-III" evidence="16">
    <location>
        <begin position="827"/>
        <end position="922"/>
    </location>
</feature>
<feature type="domain" description="Ig-like" evidence="15">
    <location>
        <begin position="221"/>
        <end position="304"/>
    </location>
</feature>
<comment type="subcellular location">
    <subcellularLocation>
        <location evidence="1">Cell membrane</location>
        <topology evidence="1">Single-pass type I membrane protein</topology>
    </subcellularLocation>
</comment>
<evidence type="ECO:0000256" key="7">
    <source>
        <dbReference type="ARBA" id="ARBA00022989"/>
    </source>
</evidence>
<feature type="compositionally biased region" description="Polar residues" evidence="12">
    <location>
        <begin position="1148"/>
        <end position="1163"/>
    </location>
</feature>
<dbReference type="InterPro" id="IPR013098">
    <property type="entry name" value="Ig_I-set"/>
</dbReference>
<evidence type="ECO:0008006" key="20">
    <source>
        <dbReference type="Google" id="ProtNLM"/>
    </source>
</evidence>
<name>A0A974HQM8_XENLA</name>
<dbReference type="Pfam" id="PF13927">
    <property type="entry name" value="Ig_3"/>
    <property type="match status" value="1"/>
</dbReference>
<evidence type="ECO:0000256" key="2">
    <source>
        <dbReference type="ARBA" id="ARBA00009588"/>
    </source>
</evidence>